<dbReference type="InterPro" id="IPR051906">
    <property type="entry name" value="TolC-like"/>
</dbReference>
<comment type="subcellular location">
    <subcellularLocation>
        <location evidence="1">Cell outer membrane</location>
    </subcellularLocation>
</comment>
<dbReference type="PANTHER" id="PTHR30026:SF20">
    <property type="entry name" value="OUTER MEMBRANE PROTEIN TOLC"/>
    <property type="match status" value="1"/>
</dbReference>
<reference evidence="9" key="1">
    <citation type="journal article" date="2020" name="mSystems">
        <title>Genome- and Community-Level Interaction Insights into Carbon Utilization and Element Cycling Functions of Hydrothermarchaeota in Hydrothermal Sediment.</title>
        <authorList>
            <person name="Zhou Z."/>
            <person name="Liu Y."/>
            <person name="Xu W."/>
            <person name="Pan J."/>
            <person name="Luo Z.H."/>
            <person name="Li M."/>
        </authorList>
    </citation>
    <scope>NUCLEOTIDE SEQUENCE [LARGE SCALE GENOMIC DNA]</scope>
    <source>
        <strain evidence="9">SpSt-456</strain>
    </source>
</reference>
<keyword evidence="3" id="KW-0813">Transport</keyword>
<evidence type="ECO:0000256" key="2">
    <source>
        <dbReference type="ARBA" id="ARBA00007613"/>
    </source>
</evidence>
<dbReference type="Gene3D" id="1.20.1600.10">
    <property type="entry name" value="Outer membrane efflux proteins (OEP)"/>
    <property type="match status" value="1"/>
</dbReference>
<dbReference type="InterPro" id="IPR010130">
    <property type="entry name" value="T1SS_OMP_TolC"/>
</dbReference>
<dbReference type="GO" id="GO:0009279">
    <property type="term" value="C:cell outer membrane"/>
    <property type="evidence" value="ECO:0007669"/>
    <property type="project" value="UniProtKB-SubCell"/>
</dbReference>
<sequence length="569" mass="62268">MDEQRLMERIGNFWRKAAPYGKGGQGALIAWVRPRPLGRTQMGSAFRASLVPGRFPLWIAAAGLAVWVVLTTGCWGTMPTATEAVPEKPTTSPWPAPAADAASPQRDSLTQAASSAPMPEASAPKPLVPLSGALGHNGTPTGESLTAAADAIPLGLLDALRRARANDPALRSAFHEYQAARTLTDQARSSLLPLVQGSVGLSDISYVSAPPGYEDYWSESEGVGLRQPLFNVSSYVTLDQSRKRVQAAQARYQETADQLLYRVCQAYLNVVYAEEQLAVVREQEKTLAEQRTMAQRLFQAGEGTITDVHDAEARYADILYQLTDAEKLRTTARRTLELLMGGPAGPLRPLGPELTPAPPDPSAVEAWLDAARAHSPVLRYYRLGVDVADDEILKARSLHLPTLDFSASYARRNTIGEYTPSRPVEYYATGIQLTVPVFSGGYATAKTREATERKAQSEEDYRRALSDITQKITEAFYGVEASRSKIGSLAQAVRANETAVASTRRAFEAGLRSIVDVLNAQTNLYRAKVDWVRARHEYVLNLVSLHYHSGRLTDALMETIDSWLERNTP</sequence>
<dbReference type="NCBIfam" id="TIGR01844">
    <property type="entry name" value="type_I_sec_TolC"/>
    <property type="match status" value="1"/>
</dbReference>
<feature type="compositionally biased region" description="Low complexity" evidence="8">
    <location>
        <begin position="89"/>
        <end position="104"/>
    </location>
</feature>
<dbReference type="GO" id="GO:1990281">
    <property type="term" value="C:efflux pump complex"/>
    <property type="evidence" value="ECO:0007669"/>
    <property type="project" value="TreeGrafter"/>
</dbReference>
<dbReference type="Pfam" id="PF02321">
    <property type="entry name" value="OEP"/>
    <property type="match status" value="2"/>
</dbReference>
<dbReference type="PANTHER" id="PTHR30026">
    <property type="entry name" value="OUTER MEMBRANE PROTEIN TOLC"/>
    <property type="match status" value="1"/>
</dbReference>
<evidence type="ECO:0008006" key="10">
    <source>
        <dbReference type="Google" id="ProtNLM"/>
    </source>
</evidence>
<feature type="compositionally biased region" description="Low complexity" evidence="8">
    <location>
        <begin position="112"/>
        <end position="124"/>
    </location>
</feature>
<feature type="region of interest" description="Disordered" evidence="8">
    <location>
        <begin position="80"/>
        <end position="144"/>
    </location>
</feature>
<organism evidence="9">
    <name type="scientific">Desulfacinum infernum</name>
    <dbReference type="NCBI Taxonomy" id="35837"/>
    <lineage>
        <taxon>Bacteria</taxon>
        <taxon>Pseudomonadati</taxon>
        <taxon>Thermodesulfobacteriota</taxon>
        <taxon>Syntrophobacteria</taxon>
        <taxon>Syntrophobacterales</taxon>
        <taxon>Syntrophobacteraceae</taxon>
        <taxon>Desulfacinum</taxon>
    </lineage>
</organism>
<name>A0A831ZN84_9BACT</name>
<dbReference type="EMBL" id="DSTK01000040">
    <property type="protein sequence ID" value="HFK98581.1"/>
    <property type="molecule type" value="Genomic_DNA"/>
</dbReference>
<evidence type="ECO:0000256" key="8">
    <source>
        <dbReference type="SAM" id="MobiDB-lite"/>
    </source>
</evidence>
<dbReference type="GO" id="GO:0015288">
    <property type="term" value="F:porin activity"/>
    <property type="evidence" value="ECO:0007669"/>
    <property type="project" value="TreeGrafter"/>
</dbReference>
<proteinExistence type="inferred from homology"/>
<evidence type="ECO:0000256" key="1">
    <source>
        <dbReference type="ARBA" id="ARBA00004442"/>
    </source>
</evidence>
<evidence type="ECO:0000256" key="7">
    <source>
        <dbReference type="ARBA" id="ARBA00023237"/>
    </source>
</evidence>
<evidence type="ECO:0000313" key="9">
    <source>
        <dbReference type="EMBL" id="HFK98581.1"/>
    </source>
</evidence>
<keyword evidence="5" id="KW-0812">Transmembrane</keyword>
<dbReference type="GO" id="GO:0015562">
    <property type="term" value="F:efflux transmembrane transporter activity"/>
    <property type="evidence" value="ECO:0007669"/>
    <property type="project" value="InterPro"/>
</dbReference>
<accession>A0A831ZN84</accession>
<keyword evidence="4" id="KW-1134">Transmembrane beta strand</keyword>
<protein>
    <recommendedName>
        <fullName evidence="10">Type I secretion protein TolC</fullName>
    </recommendedName>
</protein>
<evidence type="ECO:0000256" key="6">
    <source>
        <dbReference type="ARBA" id="ARBA00023136"/>
    </source>
</evidence>
<dbReference type="SUPFAM" id="SSF56954">
    <property type="entry name" value="Outer membrane efflux proteins (OEP)"/>
    <property type="match status" value="1"/>
</dbReference>
<dbReference type="InterPro" id="IPR003423">
    <property type="entry name" value="OMP_efflux"/>
</dbReference>
<evidence type="ECO:0000256" key="5">
    <source>
        <dbReference type="ARBA" id="ARBA00022692"/>
    </source>
</evidence>
<keyword evidence="7" id="KW-0998">Cell outer membrane</keyword>
<keyword evidence="6" id="KW-0472">Membrane</keyword>
<evidence type="ECO:0000256" key="3">
    <source>
        <dbReference type="ARBA" id="ARBA00022448"/>
    </source>
</evidence>
<evidence type="ECO:0000256" key="4">
    <source>
        <dbReference type="ARBA" id="ARBA00022452"/>
    </source>
</evidence>
<comment type="caution">
    <text evidence="9">The sequence shown here is derived from an EMBL/GenBank/DDBJ whole genome shotgun (WGS) entry which is preliminary data.</text>
</comment>
<dbReference type="AlphaFoldDB" id="A0A831ZN84"/>
<comment type="similarity">
    <text evidence="2">Belongs to the outer membrane factor (OMF) (TC 1.B.17) family.</text>
</comment>
<gene>
    <name evidence="9" type="ORF">ENS06_14805</name>
</gene>